<organism evidence="1 2">
    <name type="scientific">Juglans regia</name>
    <name type="common">English walnut</name>
    <dbReference type="NCBI Taxonomy" id="51240"/>
    <lineage>
        <taxon>Eukaryota</taxon>
        <taxon>Viridiplantae</taxon>
        <taxon>Streptophyta</taxon>
        <taxon>Embryophyta</taxon>
        <taxon>Tracheophyta</taxon>
        <taxon>Spermatophyta</taxon>
        <taxon>Magnoliopsida</taxon>
        <taxon>eudicotyledons</taxon>
        <taxon>Gunneridae</taxon>
        <taxon>Pentapetalae</taxon>
        <taxon>rosids</taxon>
        <taxon>fabids</taxon>
        <taxon>Fagales</taxon>
        <taxon>Juglandaceae</taxon>
        <taxon>Juglans</taxon>
    </lineage>
</organism>
<accession>A0A2I4DKC5</accession>
<dbReference type="Gramene" id="Jr03_15920_p1">
    <property type="protein sequence ID" value="cds.Jr03_15920_p1"/>
    <property type="gene ID" value="Jr03_15920"/>
</dbReference>
<dbReference type="KEGG" id="jre:108980991"/>
<dbReference type="PANTHER" id="PTHR47592:SF29">
    <property type="entry name" value="ZINC FINGER, CCHC-TYPE"/>
    <property type="match status" value="1"/>
</dbReference>
<dbReference type="Proteomes" id="UP000235220">
    <property type="component" value="Chromosome 3"/>
</dbReference>
<dbReference type="Pfam" id="PF14223">
    <property type="entry name" value="Retrotran_gag_2"/>
    <property type="match status" value="1"/>
</dbReference>
<dbReference type="GeneID" id="108980991"/>
<reference evidence="2" key="1">
    <citation type="submission" date="2025-08" db="UniProtKB">
        <authorList>
            <consortium name="RefSeq"/>
        </authorList>
    </citation>
    <scope>IDENTIFICATION</scope>
    <source>
        <tissue evidence="2">Leaves</tissue>
    </source>
</reference>
<dbReference type="AlphaFoldDB" id="A0A2I4DKC5"/>
<keyword evidence="1" id="KW-1185">Reference proteome</keyword>
<gene>
    <name evidence="2" type="primary">LOC108980991</name>
</gene>
<name>A0A2I4DKC5_JUGRE</name>
<evidence type="ECO:0000313" key="1">
    <source>
        <dbReference type="Proteomes" id="UP000235220"/>
    </source>
</evidence>
<dbReference type="PANTHER" id="PTHR47592">
    <property type="entry name" value="PBF68 PROTEIN"/>
    <property type="match status" value="1"/>
</dbReference>
<proteinExistence type="predicted"/>
<protein>
    <submittedName>
        <fullName evidence="2">Uncharacterized protein LOC108980991</fullName>
    </submittedName>
</protein>
<evidence type="ECO:0000313" key="2">
    <source>
        <dbReference type="RefSeq" id="XP_018807605.1"/>
    </source>
</evidence>
<dbReference type="OrthoDB" id="1653584at2759"/>
<dbReference type="RefSeq" id="XP_018807605.1">
    <property type="nucleotide sequence ID" value="XM_018952060.1"/>
</dbReference>
<sequence length="266" mass="31484">MAHSLREFAADFVKLERFDRANFRRWQKKMHFLLASLKVVYVLTTPRPPANEDETIAQSRARIKWEQDDYICKGHICNAMSDTLFDAYQNKATAKDLWDALEAKYLLEDATSKKFLATKFFSYKMVDSRPIVEQLNEIMHILDQFTQHNMKMDDFISVSSIINKLPPSWKDYKRSLKHRKEEMSLEDLSQHLRIEEEIRLRDGKEERDSLTSNMHMVEEGKTHKIGQLKKSGYENRKRKNDFGRKQSYFQGKNQKKLSVNCFQCGK</sequence>